<sequence>MQRLLLLLLVYLVFGSAQALPPEWTGAAAMTRTVRVKVDNVTSARGTIWVGVYESPDDFLDREKARLVALRVNTTGSAMIDISGMVVGKEYALGLFHDVNDNGEFDTNWLGLPAEPWGFSGRLRSLFRLPRFQEVAFRVEAGSAGQVVRLRQ</sequence>
<evidence type="ECO:0000313" key="3">
    <source>
        <dbReference type="Proteomes" id="UP000650081"/>
    </source>
</evidence>
<dbReference type="Proteomes" id="UP000650081">
    <property type="component" value="Unassembled WGS sequence"/>
</dbReference>
<comment type="caution">
    <text evidence="2">The sequence shown here is derived from an EMBL/GenBank/DDBJ whole genome shotgun (WGS) entry which is preliminary data.</text>
</comment>
<evidence type="ECO:0000256" key="1">
    <source>
        <dbReference type="SAM" id="SignalP"/>
    </source>
</evidence>
<organism evidence="2 3">
    <name type="scientific">Neolewinella lacunae</name>
    <dbReference type="NCBI Taxonomy" id="1517758"/>
    <lineage>
        <taxon>Bacteria</taxon>
        <taxon>Pseudomonadati</taxon>
        <taxon>Bacteroidota</taxon>
        <taxon>Saprospiria</taxon>
        <taxon>Saprospirales</taxon>
        <taxon>Lewinellaceae</taxon>
        <taxon>Neolewinella</taxon>
    </lineage>
</organism>
<evidence type="ECO:0000313" key="2">
    <source>
        <dbReference type="EMBL" id="MBC6993813.1"/>
    </source>
</evidence>
<name>A0A923PMB8_9BACT</name>
<reference evidence="2" key="1">
    <citation type="submission" date="2020-08" db="EMBL/GenBank/DDBJ databases">
        <title>Lewinella bacteria from marine environments.</title>
        <authorList>
            <person name="Zhong Y."/>
        </authorList>
    </citation>
    <scope>NUCLEOTIDE SEQUENCE</scope>
    <source>
        <strain evidence="2">KCTC 42187</strain>
    </source>
</reference>
<dbReference type="InterPro" id="IPR018673">
    <property type="entry name" value="DUF2141"/>
</dbReference>
<dbReference type="Pfam" id="PF09912">
    <property type="entry name" value="DUF2141"/>
    <property type="match status" value="1"/>
</dbReference>
<proteinExistence type="predicted"/>
<dbReference type="RefSeq" id="WP_187465911.1">
    <property type="nucleotide sequence ID" value="NZ_JACSIT010000078.1"/>
</dbReference>
<accession>A0A923PMB8</accession>
<feature type="signal peptide" evidence="1">
    <location>
        <begin position="1"/>
        <end position="19"/>
    </location>
</feature>
<feature type="chain" id="PRO_5037778919" evidence="1">
    <location>
        <begin position="20"/>
        <end position="152"/>
    </location>
</feature>
<keyword evidence="1" id="KW-0732">Signal</keyword>
<dbReference type="EMBL" id="JACSIT010000078">
    <property type="protein sequence ID" value="MBC6993813.1"/>
    <property type="molecule type" value="Genomic_DNA"/>
</dbReference>
<gene>
    <name evidence="2" type="ORF">H9S92_06555</name>
</gene>
<keyword evidence="3" id="KW-1185">Reference proteome</keyword>
<dbReference type="AlphaFoldDB" id="A0A923PMB8"/>
<protein>
    <submittedName>
        <fullName evidence="2">DUF2141 domain-containing protein</fullName>
    </submittedName>
</protein>